<name>A0A2S7X9T9_9GAMM</name>
<evidence type="ECO:0000313" key="5">
    <source>
        <dbReference type="Proteomes" id="UP000239273"/>
    </source>
</evidence>
<accession>A0A2S7X9T9</accession>
<feature type="signal peptide" evidence="2">
    <location>
        <begin position="1"/>
        <end position="21"/>
    </location>
</feature>
<evidence type="ECO:0000313" key="3">
    <source>
        <dbReference type="EMBL" id="GLR73546.1"/>
    </source>
</evidence>
<keyword evidence="6" id="KW-1185">Reference proteome</keyword>
<dbReference type="Proteomes" id="UP000239273">
    <property type="component" value="Unassembled WGS sequence"/>
</dbReference>
<dbReference type="OrthoDB" id="598245at2"/>
<dbReference type="AlphaFoldDB" id="A0A2S7X9T9"/>
<organism evidence="4 5">
    <name type="scientific">Aliivibrio sifiae</name>
    <dbReference type="NCBI Taxonomy" id="566293"/>
    <lineage>
        <taxon>Bacteria</taxon>
        <taxon>Pseudomonadati</taxon>
        <taxon>Pseudomonadota</taxon>
        <taxon>Gammaproteobacteria</taxon>
        <taxon>Vibrionales</taxon>
        <taxon>Vibrionaceae</taxon>
        <taxon>Aliivibrio</taxon>
    </lineage>
</organism>
<dbReference type="SUPFAM" id="SSF101756">
    <property type="entry name" value="Hypothetical protein YgiW"/>
    <property type="match status" value="1"/>
</dbReference>
<dbReference type="Proteomes" id="UP001156660">
    <property type="component" value="Unassembled WGS sequence"/>
</dbReference>
<dbReference type="NCBIfam" id="NF033674">
    <property type="entry name" value="stress_OB_fold"/>
    <property type="match status" value="1"/>
</dbReference>
<dbReference type="InterPro" id="IPR005220">
    <property type="entry name" value="CarO-like"/>
</dbReference>
<evidence type="ECO:0000313" key="4">
    <source>
        <dbReference type="EMBL" id="PQJ87905.1"/>
    </source>
</evidence>
<dbReference type="InterPro" id="IPR036700">
    <property type="entry name" value="BOBF_sf"/>
</dbReference>
<dbReference type="PANTHER" id="PTHR36571">
    <property type="entry name" value="PROTEIN YGIW"/>
    <property type="match status" value="1"/>
</dbReference>
<keyword evidence="1 2" id="KW-0732">Signal</keyword>
<reference evidence="3" key="1">
    <citation type="journal article" date="2014" name="Int. J. Syst. Evol. Microbiol.">
        <title>Complete genome of a new Firmicutes species belonging to the dominant human colonic microbiota ('Ruminococcus bicirculans') reveals two chromosomes and a selective capacity to utilize plant glucans.</title>
        <authorList>
            <consortium name="NISC Comparative Sequencing Program"/>
            <person name="Wegmann U."/>
            <person name="Louis P."/>
            <person name="Goesmann A."/>
            <person name="Henrissat B."/>
            <person name="Duncan S.H."/>
            <person name="Flint H.J."/>
        </authorList>
    </citation>
    <scope>NUCLEOTIDE SEQUENCE</scope>
    <source>
        <strain evidence="3">NBRC 105001</strain>
    </source>
</reference>
<sequence length="123" mass="13507">MKMRNILFTLILACSSTLASANDQTANYQDEFSKPVDGINTVESVLNASAVIEDTPILLTGYLVEPLGKEVYVFKDDTGTLNVKIDGDKMPSSQVKPNDKVTLKGEVNKEDNYLIYVDSITVD</sequence>
<gene>
    <name evidence="4" type="ORF">BTO23_17650</name>
    <name evidence="3" type="ORF">GCM10007855_04190</name>
</gene>
<reference evidence="6" key="3">
    <citation type="journal article" date="2019" name="Int. J. Syst. Evol. Microbiol.">
        <title>The Global Catalogue of Microorganisms (GCM) 10K type strain sequencing project: providing services to taxonomists for standard genome sequencing and annotation.</title>
        <authorList>
            <consortium name="The Broad Institute Genomics Platform"/>
            <consortium name="The Broad Institute Genome Sequencing Center for Infectious Disease"/>
            <person name="Wu L."/>
            <person name="Ma J."/>
        </authorList>
    </citation>
    <scope>NUCLEOTIDE SEQUENCE [LARGE SCALE GENOMIC DNA]</scope>
    <source>
        <strain evidence="6">NBRC 105001</strain>
    </source>
</reference>
<evidence type="ECO:0000313" key="6">
    <source>
        <dbReference type="Proteomes" id="UP001156660"/>
    </source>
</evidence>
<dbReference type="Gene3D" id="2.40.50.200">
    <property type="entry name" value="Bacterial OB-fold"/>
    <property type="match status" value="1"/>
</dbReference>
<proteinExistence type="predicted"/>
<dbReference type="EMBL" id="MSCP01000002">
    <property type="protein sequence ID" value="PQJ87905.1"/>
    <property type="molecule type" value="Genomic_DNA"/>
</dbReference>
<dbReference type="PANTHER" id="PTHR36571:SF1">
    <property type="entry name" value="PROTEIN YGIW"/>
    <property type="match status" value="1"/>
</dbReference>
<evidence type="ECO:0000256" key="2">
    <source>
        <dbReference type="SAM" id="SignalP"/>
    </source>
</evidence>
<dbReference type="RefSeq" id="WP_060993156.1">
    <property type="nucleotide sequence ID" value="NZ_BSOU01000001.1"/>
</dbReference>
<protein>
    <submittedName>
        <fullName evidence="4">Uncharacterized protein</fullName>
    </submittedName>
</protein>
<comment type="caution">
    <text evidence="4">The sequence shown here is derived from an EMBL/GenBank/DDBJ whole genome shotgun (WGS) entry which is preliminary data.</text>
</comment>
<evidence type="ECO:0000256" key="1">
    <source>
        <dbReference type="ARBA" id="ARBA00022729"/>
    </source>
</evidence>
<reference evidence="3" key="4">
    <citation type="submission" date="2023-01" db="EMBL/GenBank/DDBJ databases">
        <title>Draft genome sequence of Aliivibrio sifiae strain NBRC 105001.</title>
        <authorList>
            <person name="Sun Q."/>
            <person name="Mori K."/>
        </authorList>
    </citation>
    <scope>NUCLEOTIDE SEQUENCE</scope>
    <source>
        <strain evidence="3">NBRC 105001</strain>
    </source>
</reference>
<reference evidence="4 5" key="2">
    <citation type="submission" date="2016-12" db="EMBL/GenBank/DDBJ databases">
        <title>Diversity of luminous bacteria.</title>
        <authorList>
            <person name="Yoshizawa S."/>
            <person name="Kogure K."/>
        </authorList>
    </citation>
    <scope>NUCLEOTIDE SEQUENCE [LARGE SCALE GENOMIC DNA]</scope>
    <source>
        <strain evidence="4 5">NBRC 105001</strain>
    </source>
</reference>
<feature type="chain" id="PRO_5015523085" evidence="2">
    <location>
        <begin position="22"/>
        <end position="123"/>
    </location>
</feature>
<dbReference type="Pfam" id="PF04076">
    <property type="entry name" value="BOF"/>
    <property type="match status" value="1"/>
</dbReference>
<dbReference type="EMBL" id="BSOU01000001">
    <property type="protein sequence ID" value="GLR73546.1"/>
    <property type="molecule type" value="Genomic_DNA"/>
</dbReference>